<dbReference type="Pfam" id="PF00583">
    <property type="entry name" value="Acetyltransf_1"/>
    <property type="match status" value="1"/>
</dbReference>
<evidence type="ECO:0000313" key="2">
    <source>
        <dbReference type="EMBL" id="TQD39460.1"/>
    </source>
</evidence>
<dbReference type="OrthoDB" id="1188001at2"/>
<dbReference type="EMBL" id="VIAR01000004">
    <property type="protein sequence ID" value="TQD39460.1"/>
    <property type="molecule type" value="Genomic_DNA"/>
</dbReference>
<keyword evidence="2" id="KW-0808">Transferase</keyword>
<dbReference type="PANTHER" id="PTHR43617">
    <property type="entry name" value="L-AMINO ACID N-ACETYLTRANSFERASE"/>
    <property type="match status" value="1"/>
</dbReference>
<dbReference type="SUPFAM" id="SSF55729">
    <property type="entry name" value="Acyl-CoA N-acyltransferases (Nat)"/>
    <property type="match status" value="1"/>
</dbReference>
<dbReference type="CDD" id="cd04301">
    <property type="entry name" value="NAT_SF"/>
    <property type="match status" value="1"/>
</dbReference>
<feature type="domain" description="N-acetyltransferase" evidence="1">
    <location>
        <begin position="3"/>
        <end position="167"/>
    </location>
</feature>
<gene>
    <name evidence="2" type="ORF">FKR84_06080</name>
</gene>
<evidence type="ECO:0000313" key="3">
    <source>
        <dbReference type="Proteomes" id="UP000317169"/>
    </source>
</evidence>
<organism evidence="2 3">
    <name type="scientific">Haloflavibacter putidus</name>
    <dbReference type="NCBI Taxonomy" id="2576776"/>
    <lineage>
        <taxon>Bacteria</taxon>
        <taxon>Pseudomonadati</taxon>
        <taxon>Bacteroidota</taxon>
        <taxon>Flavobacteriia</taxon>
        <taxon>Flavobacteriales</taxon>
        <taxon>Flavobacteriaceae</taxon>
        <taxon>Haloflavibacter</taxon>
    </lineage>
</organism>
<name>A0A507ZPG8_9FLAO</name>
<keyword evidence="3" id="KW-1185">Reference proteome</keyword>
<dbReference type="PROSITE" id="PS51186">
    <property type="entry name" value="GNAT"/>
    <property type="match status" value="1"/>
</dbReference>
<accession>A0A507ZPG8</accession>
<dbReference type="RefSeq" id="WP_141421407.1">
    <property type="nucleotide sequence ID" value="NZ_VIAR01000004.1"/>
</dbReference>
<evidence type="ECO:0000259" key="1">
    <source>
        <dbReference type="PROSITE" id="PS51186"/>
    </source>
</evidence>
<protein>
    <submittedName>
        <fullName evidence="2">GNAT family N-acetyltransferase</fullName>
    </submittedName>
</protein>
<proteinExistence type="predicted"/>
<dbReference type="Proteomes" id="UP000317169">
    <property type="component" value="Unassembled WGS sequence"/>
</dbReference>
<comment type="caution">
    <text evidence="2">The sequence shown here is derived from an EMBL/GenBank/DDBJ whole genome shotgun (WGS) entry which is preliminary data.</text>
</comment>
<dbReference type="InterPro" id="IPR050276">
    <property type="entry name" value="MshD_Acetyltransferase"/>
</dbReference>
<dbReference type="InterPro" id="IPR016181">
    <property type="entry name" value="Acyl_CoA_acyltransferase"/>
</dbReference>
<dbReference type="AlphaFoldDB" id="A0A507ZPG8"/>
<dbReference type="InterPro" id="IPR000182">
    <property type="entry name" value="GNAT_dom"/>
</dbReference>
<dbReference type="GO" id="GO:0016747">
    <property type="term" value="F:acyltransferase activity, transferring groups other than amino-acyl groups"/>
    <property type="evidence" value="ECO:0007669"/>
    <property type="project" value="InterPro"/>
</dbReference>
<reference evidence="2 3" key="1">
    <citation type="submission" date="2019-06" db="EMBL/GenBank/DDBJ databases">
        <title>Flavibacter putida gen. nov., sp. nov., a novel marine bacterium of the family Flavobacteriaceae isolated from coastal seawater.</title>
        <authorList>
            <person name="Feng X."/>
        </authorList>
    </citation>
    <scope>NUCLEOTIDE SEQUENCE [LARGE SCALE GENOMIC DNA]</scope>
    <source>
        <strain evidence="2 3">PLHSN227</strain>
    </source>
</reference>
<dbReference type="Gene3D" id="3.40.630.30">
    <property type="match status" value="1"/>
</dbReference>
<sequence length="167" mass="19822">MKFNLRKAKKDEINKAFAMFKAAAESIAKKNIDHWQYWKNPPQEKIAWVQEGFEKEEFFFIESQQQEIIGMLRILEEDLRYWGKTTAKAKYIHSLVVLEKFTGKNIGQKILQKIAEEAKKQDFEYLRLDCEAKNTKLCNYYQQQGFIKVGEQKLGGSFYNLYQKKTD</sequence>